<name>A0ABP5AFH7_9ACTN</name>
<dbReference type="InterPro" id="IPR045851">
    <property type="entry name" value="AMP-bd_C_sf"/>
</dbReference>
<dbReference type="InterPro" id="IPR000873">
    <property type="entry name" value="AMP-dep_synth/lig_dom"/>
</dbReference>
<dbReference type="PANTHER" id="PTHR45527">
    <property type="entry name" value="NONRIBOSOMAL PEPTIDE SYNTHETASE"/>
    <property type="match status" value="1"/>
</dbReference>
<dbReference type="Pfam" id="PF00501">
    <property type="entry name" value="AMP-binding"/>
    <property type="match status" value="1"/>
</dbReference>
<feature type="domain" description="AMP-binding enzyme C-terminal" evidence="2">
    <location>
        <begin position="405"/>
        <end position="481"/>
    </location>
</feature>
<dbReference type="InterPro" id="IPR020845">
    <property type="entry name" value="AMP-binding_CS"/>
</dbReference>
<dbReference type="EMBL" id="BAAAMJ010000018">
    <property type="protein sequence ID" value="GAA1911663.1"/>
    <property type="molecule type" value="Genomic_DNA"/>
</dbReference>
<dbReference type="InterPro" id="IPR010071">
    <property type="entry name" value="AA_adenyl_dom"/>
</dbReference>
<evidence type="ECO:0000313" key="3">
    <source>
        <dbReference type="EMBL" id="GAA1911663.1"/>
    </source>
</evidence>
<accession>A0ABP5AFH7</accession>
<sequence length="491" mass="51559">MSRQARIRPTAVAVVHRGESVDYATLDAAADAYAEALDAAGVGPGTTVPVLLPRSARLVAVLLAVLKRGAAYAAVDRRWPRERISRIAALSRAPLMVTDTGAQGETPLWIVPDEPLRQAASRRGALPPVAQDSSRAATVFFTSGSTGAPKGVLSPHRATTRLFSRSGFADFGPGRVVLQAAPVSWDAFSMELWGPLTTGGTCVIADTDYLLPGTLGELVTNAGVDTAWLTASLFNLLVDEDDPDHSCFTGLRQVLTGGERLSTAHVERFLERHPDITLINGYGPVENCVFATTHRVTAADCGRPDGIPIGVPVPGTTVHILDGEQVLPPGAVGEICLAGQGLALGYLGDAEATAASFVSLPLRAAPARLYRTGDLGLLDSDGTLHFRGRADRQIKISGHRVEPGEIESTARRIPGVREAALVPVPAVGGGYERLALFYTAKDPAAPAPALVRRALADLLPGHMVPHSVRRSAALPTTTNGKLDRAALLASL</sequence>
<evidence type="ECO:0008006" key="5">
    <source>
        <dbReference type="Google" id="ProtNLM"/>
    </source>
</evidence>
<dbReference type="PROSITE" id="PS00455">
    <property type="entry name" value="AMP_BINDING"/>
    <property type="match status" value="1"/>
</dbReference>
<dbReference type="RefSeq" id="WP_344260955.1">
    <property type="nucleotide sequence ID" value="NZ_BAAAMJ010000018.1"/>
</dbReference>
<dbReference type="Proteomes" id="UP001501303">
    <property type="component" value="Unassembled WGS sequence"/>
</dbReference>
<dbReference type="Pfam" id="PF13193">
    <property type="entry name" value="AMP-binding_C"/>
    <property type="match status" value="1"/>
</dbReference>
<dbReference type="Gene3D" id="3.40.50.12780">
    <property type="entry name" value="N-terminal domain of ligase-like"/>
    <property type="match status" value="1"/>
</dbReference>
<reference evidence="4" key="1">
    <citation type="journal article" date="2019" name="Int. J. Syst. Evol. Microbiol.">
        <title>The Global Catalogue of Microorganisms (GCM) 10K type strain sequencing project: providing services to taxonomists for standard genome sequencing and annotation.</title>
        <authorList>
            <consortium name="The Broad Institute Genomics Platform"/>
            <consortium name="The Broad Institute Genome Sequencing Center for Infectious Disease"/>
            <person name="Wu L."/>
            <person name="Ma J."/>
        </authorList>
    </citation>
    <scope>NUCLEOTIDE SEQUENCE [LARGE SCALE GENOMIC DNA]</scope>
    <source>
        <strain evidence="4">JCM 13581</strain>
    </source>
</reference>
<organism evidence="3 4">
    <name type="scientific">Streptomyces sodiiphilus</name>
    <dbReference type="NCBI Taxonomy" id="226217"/>
    <lineage>
        <taxon>Bacteria</taxon>
        <taxon>Bacillati</taxon>
        <taxon>Actinomycetota</taxon>
        <taxon>Actinomycetes</taxon>
        <taxon>Kitasatosporales</taxon>
        <taxon>Streptomycetaceae</taxon>
        <taxon>Streptomyces</taxon>
    </lineage>
</organism>
<dbReference type="NCBIfam" id="TIGR01733">
    <property type="entry name" value="AA-adenyl-dom"/>
    <property type="match status" value="1"/>
</dbReference>
<protein>
    <recommendedName>
        <fullName evidence="5">Amino acid adenylation domain-containing protein</fullName>
    </recommendedName>
</protein>
<dbReference type="Gene3D" id="3.30.300.30">
    <property type="match status" value="1"/>
</dbReference>
<keyword evidence="4" id="KW-1185">Reference proteome</keyword>
<evidence type="ECO:0000259" key="2">
    <source>
        <dbReference type="Pfam" id="PF13193"/>
    </source>
</evidence>
<dbReference type="SUPFAM" id="SSF56801">
    <property type="entry name" value="Acetyl-CoA synthetase-like"/>
    <property type="match status" value="1"/>
</dbReference>
<proteinExistence type="predicted"/>
<feature type="domain" description="AMP-dependent synthetase/ligase" evidence="1">
    <location>
        <begin position="3"/>
        <end position="347"/>
    </location>
</feature>
<dbReference type="InterPro" id="IPR025110">
    <property type="entry name" value="AMP-bd_C"/>
</dbReference>
<dbReference type="PANTHER" id="PTHR45527:SF1">
    <property type="entry name" value="FATTY ACID SYNTHASE"/>
    <property type="match status" value="1"/>
</dbReference>
<dbReference type="InterPro" id="IPR042099">
    <property type="entry name" value="ANL_N_sf"/>
</dbReference>
<evidence type="ECO:0000313" key="4">
    <source>
        <dbReference type="Proteomes" id="UP001501303"/>
    </source>
</evidence>
<comment type="caution">
    <text evidence="3">The sequence shown here is derived from an EMBL/GenBank/DDBJ whole genome shotgun (WGS) entry which is preliminary data.</text>
</comment>
<evidence type="ECO:0000259" key="1">
    <source>
        <dbReference type="Pfam" id="PF00501"/>
    </source>
</evidence>
<gene>
    <name evidence="3" type="ORF">GCM10009716_22030</name>
</gene>